<accession>A0A919BLR6</accession>
<name>A0A919BLR6_9GAMM</name>
<keyword evidence="1" id="KW-0251">Elongation factor</keyword>
<gene>
    <name evidence="1" type="primary">epmC</name>
    <name evidence="1" type="ORF">GCM10017161_28990</name>
</gene>
<evidence type="ECO:0000313" key="2">
    <source>
        <dbReference type="Proteomes" id="UP000623842"/>
    </source>
</evidence>
<dbReference type="Proteomes" id="UP000623842">
    <property type="component" value="Unassembled WGS sequence"/>
</dbReference>
<dbReference type="AlphaFoldDB" id="A0A919BLR6"/>
<keyword evidence="1" id="KW-0648">Protein biosynthesis</keyword>
<comment type="caution">
    <text evidence="1">The sequence shown here is derived from an EMBL/GenBank/DDBJ whole genome shotgun (WGS) entry which is preliminary data.</text>
</comment>
<dbReference type="InterPro" id="IPR007411">
    <property type="entry name" value="EpmC"/>
</dbReference>
<keyword evidence="2" id="KW-1185">Reference proteome</keyword>
<sequence>MQHNYQDLIKIFEQTFFEQYNTRLVKGGDEPVYLPVSKQCDHNQIVFARGYYSSALHEIAHWCIAGEYRRTLEDFGYWYEPDGRTIDQQKAFEQVEVKPQAIEWAFSIAAGKGFNVSADNLNGEGADTAAFRLQVYQQVKNYLSQGFPQRAQQFIDALASFYQTPSRLNEALFELDQELYADV</sequence>
<dbReference type="GO" id="GO:0003746">
    <property type="term" value="F:translation elongation factor activity"/>
    <property type="evidence" value="ECO:0007669"/>
    <property type="project" value="UniProtKB-KW"/>
</dbReference>
<dbReference type="EMBL" id="BNCK01000006">
    <property type="protein sequence ID" value="GHF98655.1"/>
    <property type="molecule type" value="Genomic_DNA"/>
</dbReference>
<dbReference type="RefSeq" id="WP_189772013.1">
    <property type="nucleotide sequence ID" value="NZ_BNCK01000006.1"/>
</dbReference>
<organism evidence="1 2">
    <name type="scientific">Thalassotalea marina</name>
    <dbReference type="NCBI Taxonomy" id="1673741"/>
    <lineage>
        <taxon>Bacteria</taxon>
        <taxon>Pseudomonadati</taxon>
        <taxon>Pseudomonadota</taxon>
        <taxon>Gammaproteobacteria</taxon>
        <taxon>Alteromonadales</taxon>
        <taxon>Colwelliaceae</taxon>
        <taxon>Thalassotalea</taxon>
    </lineage>
</organism>
<reference evidence="1" key="2">
    <citation type="submission" date="2020-09" db="EMBL/GenBank/DDBJ databases">
        <authorList>
            <person name="Sun Q."/>
            <person name="Kim S."/>
        </authorList>
    </citation>
    <scope>NUCLEOTIDE SEQUENCE</scope>
    <source>
        <strain evidence="1">KCTC 42731</strain>
    </source>
</reference>
<protein>
    <submittedName>
        <fullName evidence="1">Elongation factor P hydroxylase</fullName>
    </submittedName>
</protein>
<proteinExistence type="predicted"/>
<reference evidence="1" key="1">
    <citation type="journal article" date="2014" name="Int. J. Syst. Evol. Microbiol.">
        <title>Complete genome sequence of Corynebacterium casei LMG S-19264T (=DSM 44701T), isolated from a smear-ripened cheese.</title>
        <authorList>
            <consortium name="US DOE Joint Genome Institute (JGI-PGF)"/>
            <person name="Walter F."/>
            <person name="Albersmeier A."/>
            <person name="Kalinowski J."/>
            <person name="Ruckert C."/>
        </authorList>
    </citation>
    <scope>NUCLEOTIDE SEQUENCE</scope>
    <source>
        <strain evidence="1">KCTC 42731</strain>
    </source>
</reference>
<evidence type="ECO:0000313" key="1">
    <source>
        <dbReference type="EMBL" id="GHF98655.1"/>
    </source>
</evidence>
<dbReference type="Pfam" id="PF04315">
    <property type="entry name" value="EpmC"/>
    <property type="match status" value="1"/>
</dbReference>